<dbReference type="RefSeq" id="WP_197706891.1">
    <property type="nucleotide sequence ID" value="NZ_LT837803.1"/>
</dbReference>
<sequence>MPSLLGILQAQLPGKLFFILYAIAIGLAFLLVQMALGLRPQLSVEVAETAKAAYGQSTLTRVDCPAALDRLAALMDGECTYEDRADGVQAHSGSLIMKSLMHCALGDDGWARLPASLQAHYQLGPNVDVGHMDIEFPVWMKPYLWLLHRFGALLPRSGKQIPTRVEKDVVADCQYWRRTMQFPDGKRVTFNSHWIAAEGNRLIEFVNPVMGLEMAVRVEGNHLRYEGVRFVLKLGRFVVGLPEWMILGHTTIVECGLPGNGFAMDFRLTHPVFGQVFRYAGTFTTQIRQP</sequence>
<dbReference type="EMBL" id="LT837803">
    <property type="protein sequence ID" value="SMB27886.1"/>
    <property type="molecule type" value="Genomic_DNA"/>
</dbReference>
<dbReference type="InterPro" id="IPR025311">
    <property type="entry name" value="DUF4166"/>
</dbReference>
<feature type="transmembrane region" description="Helical" evidence="1">
    <location>
        <begin position="12"/>
        <end position="32"/>
    </location>
</feature>
<name>A0A7Z7HTP4_9PROT</name>
<keyword evidence="1" id="KW-0472">Membrane</keyword>
<evidence type="ECO:0000259" key="2">
    <source>
        <dbReference type="Pfam" id="PF13761"/>
    </source>
</evidence>
<organism evidence="3 4">
    <name type="scientific">Sterolibacterium denitrificans</name>
    <dbReference type="NCBI Taxonomy" id="157592"/>
    <lineage>
        <taxon>Bacteria</taxon>
        <taxon>Pseudomonadati</taxon>
        <taxon>Pseudomonadota</taxon>
        <taxon>Betaproteobacteria</taxon>
        <taxon>Nitrosomonadales</taxon>
        <taxon>Sterolibacteriaceae</taxon>
        <taxon>Sterolibacterium</taxon>
    </lineage>
</organism>
<keyword evidence="1" id="KW-0812">Transmembrane</keyword>
<reference evidence="3" key="1">
    <citation type="submission" date="2017-03" db="EMBL/GenBank/DDBJ databases">
        <authorList>
            <consortium name="AG Boll"/>
        </authorList>
    </citation>
    <scope>NUCLEOTIDE SEQUENCE [LARGE SCALE GENOMIC DNA]</scope>
    <source>
        <strain evidence="3">Chol</strain>
    </source>
</reference>
<keyword evidence="1" id="KW-1133">Transmembrane helix</keyword>
<gene>
    <name evidence="3" type="ORF">SDENCHOL_20497</name>
</gene>
<dbReference type="Pfam" id="PF13761">
    <property type="entry name" value="DUF4166"/>
    <property type="match status" value="1"/>
</dbReference>
<dbReference type="Proteomes" id="UP000242886">
    <property type="component" value="Chromosome SDENCHOL"/>
</dbReference>
<keyword evidence="4" id="KW-1185">Reference proteome</keyword>
<evidence type="ECO:0000256" key="1">
    <source>
        <dbReference type="SAM" id="Phobius"/>
    </source>
</evidence>
<accession>A0A7Z7HTP4</accession>
<dbReference type="AlphaFoldDB" id="A0A7Z7HTP4"/>
<protein>
    <recommendedName>
        <fullName evidence="2">DUF4166 domain-containing protein</fullName>
    </recommendedName>
</protein>
<feature type="domain" description="DUF4166" evidence="2">
    <location>
        <begin position="113"/>
        <end position="283"/>
    </location>
</feature>
<evidence type="ECO:0000313" key="3">
    <source>
        <dbReference type="EMBL" id="SMB27886.1"/>
    </source>
</evidence>
<proteinExistence type="predicted"/>
<evidence type="ECO:0000313" key="4">
    <source>
        <dbReference type="Proteomes" id="UP000242886"/>
    </source>
</evidence>